<keyword evidence="1" id="KW-0833">Ubl conjugation pathway</keyword>
<dbReference type="Pfam" id="PF00179">
    <property type="entry name" value="UQ_con"/>
    <property type="match status" value="1"/>
</dbReference>
<reference evidence="3" key="1">
    <citation type="submission" date="2020-05" db="EMBL/GenBank/DDBJ databases">
        <title>Phylogenomic resolution of chytrid fungi.</title>
        <authorList>
            <person name="Stajich J.E."/>
            <person name="Amses K."/>
            <person name="Simmons R."/>
            <person name="Seto K."/>
            <person name="Myers J."/>
            <person name="Bonds A."/>
            <person name="Quandt C.A."/>
            <person name="Barry K."/>
            <person name="Liu P."/>
            <person name="Grigoriev I."/>
            <person name="Longcore J.E."/>
            <person name="James T.Y."/>
        </authorList>
    </citation>
    <scope>NUCLEOTIDE SEQUENCE</scope>
    <source>
        <strain evidence="3">JEL0476</strain>
    </source>
</reference>
<dbReference type="SMART" id="SM00212">
    <property type="entry name" value="UBCc"/>
    <property type="match status" value="1"/>
</dbReference>
<dbReference type="SUPFAM" id="SSF54495">
    <property type="entry name" value="UBC-like"/>
    <property type="match status" value="1"/>
</dbReference>
<sequence>MAASLRRQFLELTKNPIPGFRVNLVDDNVFVWSVGIIGPPDTPYQGGYFLATLTFPDDYPFNPPTFIFDDDFFHPNVYPSDRKVCISILHPPGEDPNSYESAQERWNPTQTVESILLSILSLINDPNINSPANVDAGVFWRDNKEKYALTVKKQVEASKKNIPDDLILENENFFVKPPAADEEDDSFWYDEEDEQSEEEEEEFALATCDVLIGYNSNDNTQTCLNWMKNDGTYADQACFPFSEWDGVLHSFKKLPDVHVICYGSGICSIQIPRFGWTATPNFYFNGNGWENCNTIAANFPIAGWYVGSCTSWFTSPI</sequence>
<proteinExistence type="predicted"/>
<dbReference type="AlphaFoldDB" id="A0AAD5U3U1"/>
<gene>
    <name evidence="3" type="primary">UBC14</name>
    <name evidence="3" type="ORF">HK099_003147</name>
</gene>
<comment type="caution">
    <text evidence="3">The sequence shown here is derived from an EMBL/GenBank/DDBJ whole genome shotgun (WGS) entry which is preliminary data.</text>
</comment>
<dbReference type="PROSITE" id="PS50127">
    <property type="entry name" value="UBC_2"/>
    <property type="match status" value="1"/>
</dbReference>
<dbReference type="InterPro" id="IPR050113">
    <property type="entry name" value="Ub_conjugating_enzyme"/>
</dbReference>
<name>A0AAD5U3U1_9FUNG</name>
<accession>A0AAD5U3U1</accession>
<dbReference type="PANTHER" id="PTHR24067">
    <property type="entry name" value="UBIQUITIN-CONJUGATING ENZYME E2"/>
    <property type="match status" value="1"/>
</dbReference>
<dbReference type="Proteomes" id="UP001211065">
    <property type="component" value="Unassembled WGS sequence"/>
</dbReference>
<dbReference type="FunFam" id="3.10.110.10:FF:000051">
    <property type="entry name" value="ubiquitin-conjugating enzyme E2 R2-like"/>
    <property type="match status" value="1"/>
</dbReference>
<dbReference type="EMBL" id="JADGJW010000210">
    <property type="protein sequence ID" value="KAJ3221757.1"/>
    <property type="molecule type" value="Genomic_DNA"/>
</dbReference>
<evidence type="ECO:0000256" key="1">
    <source>
        <dbReference type="ARBA" id="ARBA00022786"/>
    </source>
</evidence>
<dbReference type="Gene3D" id="3.10.110.10">
    <property type="entry name" value="Ubiquitin Conjugating Enzyme"/>
    <property type="match status" value="1"/>
</dbReference>
<organism evidence="3 4">
    <name type="scientific">Clydaea vesicula</name>
    <dbReference type="NCBI Taxonomy" id="447962"/>
    <lineage>
        <taxon>Eukaryota</taxon>
        <taxon>Fungi</taxon>
        <taxon>Fungi incertae sedis</taxon>
        <taxon>Chytridiomycota</taxon>
        <taxon>Chytridiomycota incertae sedis</taxon>
        <taxon>Chytridiomycetes</taxon>
        <taxon>Lobulomycetales</taxon>
        <taxon>Lobulomycetaceae</taxon>
        <taxon>Clydaea</taxon>
    </lineage>
</organism>
<dbReference type="InterPro" id="IPR016135">
    <property type="entry name" value="UBQ-conjugating_enzyme/RWD"/>
</dbReference>
<evidence type="ECO:0000313" key="4">
    <source>
        <dbReference type="Proteomes" id="UP001211065"/>
    </source>
</evidence>
<dbReference type="InterPro" id="IPR000608">
    <property type="entry name" value="UBC"/>
</dbReference>
<evidence type="ECO:0000313" key="3">
    <source>
        <dbReference type="EMBL" id="KAJ3221757.1"/>
    </source>
</evidence>
<keyword evidence="4" id="KW-1185">Reference proteome</keyword>
<evidence type="ECO:0000259" key="2">
    <source>
        <dbReference type="PROSITE" id="PS50127"/>
    </source>
</evidence>
<protein>
    <submittedName>
        <fullName evidence="3">Ubiquitin-conjugating enzyme E2 14</fullName>
    </submittedName>
</protein>
<feature type="domain" description="UBC core" evidence="2">
    <location>
        <begin position="1"/>
        <end position="160"/>
    </location>
</feature>